<sequence length="252" mass="27777">MSNEKLNETANHSSLKNELECESSFHKRLLSLVEEVGNPNAFANKVGVSPSGIHRLMEGGTPGMPLLIKICDAFNISSDWLSRGIGQKYLSSENVDMPNLAVLNTLGESVDLNEFVFIPRYNISASAGHGCDVSQEMYMHSMAFRKYWIDNVLGVCAKDLIAIGVRGDSMEGEISDGDVILINTADKHLNNGIYVIRIDGDLIVKRIQKLPGNKIEVSSTNNVYRPFEIDLSNQPNDFGAIGRVVWHGRNVP</sequence>
<protein>
    <submittedName>
        <fullName evidence="5">Phage repressor protein C</fullName>
    </submittedName>
</protein>
<name>A0A2U2AMX6_9GAMM</name>
<reference evidence="5 6" key="1">
    <citation type="journal article" date="2018" name="Genome Announc.">
        <title>Ignatzschineria cameli sp. nov., isolated from necrotic foot tissue of dromedaries (Camelus dromedarius) and associated maggots (Wohlfahrtia species) in Dubai.</title>
        <authorList>
            <person name="Tsang C.C."/>
            <person name="Tang J.Y."/>
            <person name="Fong J.Y."/>
            <person name="Kinne J."/>
            <person name="Lee H.H."/>
            <person name="Joseph M."/>
            <person name="Jose S."/>
            <person name="Schuster R.K."/>
            <person name="Tang Y."/>
            <person name="Sivakumar S."/>
            <person name="Chen J.H."/>
            <person name="Teng J.L."/>
            <person name="Lau S.K."/>
            <person name="Wernery U."/>
            <person name="Woo P.C."/>
        </authorList>
    </citation>
    <scope>NUCLEOTIDE SEQUENCE [LARGE SCALE GENOMIC DNA]</scope>
    <source>
        <strain evidence="5 6">KCTC 22643</strain>
    </source>
</reference>
<dbReference type="InterPro" id="IPR015927">
    <property type="entry name" value="Peptidase_S24_S26A/B/C"/>
</dbReference>
<gene>
    <name evidence="5" type="ORF">DC082_02865</name>
</gene>
<keyword evidence="1" id="KW-0805">Transcription regulation</keyword>
<dbReference type="PANTHER" id="PTHR40661">
    <property type="match status" value="1"/>
</dbReference>
<feature type="domain" description="HTH cro/C1-type" evidence="4">
    <location>
        <begin position="41"/>
        <end position="81"/>
    </location>
</feature>
<accession>A0A2U2AMX6</accession>
<dbReference type="InterPro" id="IPR010982">
    <property type="entry name" value="Lambda_DNA-bd_dom_sf"/>
</dbReference>
<keyword evidence="3" id="KW-0804">Transcription</keyword>
<dbReference type="InterPro" id="IPR036286">
    <property type="entry name" value="LexA/Signal_pep-like_sf"/>
</dbReference>
<dbReference type="CDD" id="cd06529">
    <property type="entry name" value="S24_LexA-like"/>
    <property type="match status" value="1"/>
</dbReference>
<dbReference type="CDD" id="cd00093">
    <property type="entry name" value="HTH_XRE"/>
    <property type="match status" value="1"/>
</dbReference>
<dbReference type="PROSITE" id="PS50943">
    <property type="entry name" value="HTH_CROC1"/>
    <property type="match status" value="1"/>
</dbReference>
<dbReference type="SUPFAM" id="SSF51306">
    <property type="entry name" value="LexA/Signal peptidase"/>
    <property type="match status" value="1"/>
</dbReference>
<dbReference type="InterPro" id="IPR001387">
    <property type="entry name" value="Cro/C1-type_HTH"/>
</dbReference>
<proteinExistence type="predicted"/>
<dbReference type="Pfam" id="PF01381">
    <property type="entry name" value="HTH_3"/>
    <property type="match status" value="1"/>
</dbReference>
<dbReference type="RefSeq" id="WP_109235670.1">
    <property type="nucleotide sequence ID" value="NZ_BMXZ01000001.1"/>
</dbReference>
<dbReference type="Pfam" id="PF00717">
    <property type="entry name" value="Peptidase_S24"/>
    <property type="match status" value="1"/>
</dbReference>
<dbReference type="GO" id="GO:0003677">
    <property type="term" value="F:DNA binding"/>
    <property type="evidence" value="ECO:0007669"/>
    <property type="project" value="UniProtKB-KW"/>
</dbReference>
<dbReference type="AlphaFoldDB" id="A0A2U2AMX6"/>
<dbReference type="Gene3D" id="2.10.109.10">
    <property type="entry name" value="Umud Fragment, subunit A"/>
    <property type="match status" value="1"/>
</dbReference>
<dbReference type="PANTHER" id="PTHR40661:SF3">
    <property type="entry name" value="FELS-1 PROPHAGE TRANSCRIPTIONAL REGULATOR"/>
    <property type="match status" value="1"/>
</dbReference>
<evidence type="ECO:0000313" key="6">
    <source>
        <dbReference type="Proteomes" id="UP000244948"/>
    </source>
</evidence>
<dbReference type="SUPFAM" id="SSF47413">
    <property type="entry name" value="lambda repressor-like DNA-binding domains"/>
    <property type="match status" value="1"/>
</dbReference>
<dbReference type="EMBL" id="QEWR01000002">
    <property type="protein sequence ID" value="PWD84497.1"/>
    <property type="molecule type" value="Genomic_DNA"/>
</dbReference>
<dbReference type="Proteomes" id="UP000244948">
    <property type="component" value="Unassembled WGS sequence"/>
</dbReference>
<evidence type="ECO:0000256" key="1">
    <source>
        <dbReference type="ARBA" id="ARBA00023015"/>
    </source>
</evidence>
<keyword evidence="2" id="KW-0238">DNA-binding</keyword>
<comment type="caution">
    <text evidence="5">The sequence shown here is derived from an EMBL/GenBank/DDBJ whole genome shotgun (WGS) entry which is preliminary data.</text>
</comment>
<evidence type="ECO:0000313" key="5">
    <source>
        <dbReference type="EMBL" id="PWD84497.1"/>
    </source>
</evidence>
<dbReference type="InterPro" id="IPR039418">
    <property type="entry name" value="LexA-like"/>
</dbReference>
<evidence type="ECO:0000256" key="2">
    <source>
        <dbReference type="ARBA" id="ARBA00023125"/>
    </source>
</evidence>
<organism evidence="5 6">
    <name type="scientific">Ignatzschineria indica</name>
    <dbReference type="NCBI Taxonomy" id="472583"/>
    <lineage>
        <taxon>Bacteria</taxon>
        <taxon>Pseudomonadati</taxon>
        <taxon>Pseudomonadota</taxon>
        <taxon>Gammaproteobacteria</taxon>
        <taxon>Cardiobacteriales</taxon>
        <taxon>Ignatzschineriaceae</taxon>
        <taxon>Ignatzschineria</taxon>
    </lineage>
</organism>
<evidence type="ECO:0000259" key="4">
    <source>
        <dbReference type="PROSITE" id="PS50943"/>
    </source>
</evidence>
<evidence type="ECO:0000256" key="3">
    <source>
        <dbReference type="ARBA" id="ARBA00023163"/>
    </source>
</evidence>
<dbReference type="Gene3D" id="1.10.260.40">
    <property type="entry name" value="lambda repressor-like DNA-binding domains"/>
    <property type="match status" value="1"/>
</dbReference>
<keyword evidence="6" id="KW-1185">Reference proteome</keyword>